<dbReference type="NCBIfam" id="TIGR00229">
    <property type="entry name" value="sensory_box"/>
    <property type="match status" value="1"/>
</dbReference>
<keyword evidence="5" id="KW-0597">Phosphoprotein</keyword>
<evidence type="ECO:0000256" key="15">
    <source>
        <dbReference type="SAM" id="Phobius"/>
    </source>
</evidence>
<evidence type="ECO:0000256" key="1">
    <source>
        <dbReference type="ARBA" id="ARBA00000085"/>
    </source>
</evidence>
<organism evidence="19 20">
    <name type="scientific">Desulfovibrio gilichinskyi</name>
    <dbReference type="NCBI Taxonomy" id="1519643"/>
    <lineage>
        <taxon>Bacteria</taxon>
        <taxon>Pseudomonadati</taxon>
        <taxon>Thermodesulfobacteriota</taxon>
        <taxon>Desulfovibrionia</taxon>
        <taxon>Desulfovibrionales</taxon>
        <taxon>Desulfovibrionaceae</taxon>
        <taxon>Desulfovibrio</taxon>
    </lineage>
</organism>
<dbReference type="RefSeq" id="WP_085103468.1">
    <property type="nucleotide sequence ID" value="NZ_FWZU01000005.1"/>
</dbReference>
<dbReference type="Pfam" id="PF00989">
    <property type="entry name" value="PAS"/>
    <property type="match status" value="1"/>
</dbReference>
<dbReference type="GO" id="GO:0006355">
    <property type="term" value="P:regulation of DNA-templated transcription"/>
    <property type="evidence" value="ECO:0007669"/>
    <property type="project" value="InterPro"/>
</dbReference>
<evidence type="ECO:0000256" key="10">
    <source>
        <dbReference type="ARBA" id="ARBA00022840"/>
    </source>
</evidence>
<dbReference type="EMBL" id="FWZU01000005">
    <property type="protein sequence ID" value="SMF33347.1"/>
    <property type="molecule type" value="Genomic_DNA"/>
</dbReference>
<reference evidence="20" key="1">
    <citation type="submission" date="2017-04" db="EMBL/GenBank/DDBJ databases">
        <authorList>
            <person name="Varghese N."/>
            <person name="Submissions S."/>
        </authorList>
    </citation>
    <scope>NUCLEOTIDE SEQUENCE [LARGE SCALE GENOMIC DNA]</scope>
    <source>
        <strain evidence="20">K3S</strain>
    </source>
</reference>
<evidence type="ECO:0000256" key="14">
    <source>
        <dbReference type="SAM" id="Coils"/>
    </source>
</evidence>
<dbReference type="STRING" id="1519643.SAMN06295933_2895"/>
<feature type="domain" description="HAMP" evidence="18">
    <location>
        <begin position="371"/>
        <end position="424"/>
    </location>
</feature>
<evidence type="ECO:0000256" key="11">
    <source>
        <dbReference type="ARBA" id="ARBA00022989"/>
    </source>
</evidence>
<dbReference type="Gene3D" id="6.10.340.10">
    <property type="match status" value="1"/>
</dbReference>
<comment type="catalytic activity">
    <reaction evidence="1">
        <text>ATP + protein L-histidine = ADP + protein N-phospho-L-histidine.</text>
        <dbReference type="EC" id="2.7.13.3"/>
    </reaction>
</comment>
<dbReference type="CDD" id="cd00082">
    <property type="entry name" value="HisKA"/>
    <property type="match status" value="1"/>
</dbReference>
<dbReference type="InterPro" id="IPR004358">
    <property type="entry name" value="Sig_transdc_His_kin-like_C"/>
</dbReference>
<dbReference type="GO" id="GO:0000155">
    <property type="term" value="F:phosphorelay sensor kinase activity"/>
    <property type="evidence" value="ECO:0007669"/>
    <property type="project" value="InterPro"/>
</dbReference>
<sequence>MFKSMRAIILIFAAGLVIVTTAGITFFAQNEVTKSVYQTEWSSAQALLNSTMLNVTNEYQSLLFAEKAAISRRKKEIKSIVEIAYEAVSFNYKKYKKGLLTEKEAKVRSIEQVKNMRYNDGVGYVWINNTLRPLPRIIMHPLLPELDGKIADDERFTDPNGVNNNIMSTFREIAEKNGDGYVKYFGSKQTANGLTEELPKISYVKLFKGWNWVIGSGVYIDDVDVEVSKRFEAMLMELRNSLTQVKLGKSGYIFIFAGNKKMIVHPKILGMTGATLKNQVTGRLLINELIEASQKGGVHEYLWNKYPDHIGEYKFKKRTYVRYFKPLDWYVCSSIYVGELEEPGIILRNKIIFLSLGFLAFALVLATILSRRIVRPLLELTTASRAVREKGMAAANIPVNGPTETKELGIVINQMINSIKLGLNEKENLMSALENGNRQLHFTNEYLEAEITEHAQAKEELLKLRNHLKNIIDSMPSVLVGVDNTDLVTHWNSGAENVTGISYDQAQGRPLSEVFPELAQELKQAKKTSRDGKAYERVRTPRKINNKMHYENISIYPLVENSMEEGTVIRLDDVTERVQIEEIMIQTEKMMSVGGLAAGMAHEINNPLGGILQGAQNIERRFSPSLPDNIKTAEKLGISLEAMMSYMEERKILKMLKNIREAAERAAVIMLNMLDFSRKTDIRHTSCQMSNLVEKSIALAEQDYDLKKKFDFKQIKIVREYEPDLPLIVCAPTEIEQVLLNLLGNAAHAMSTIEKPESPSQITIRVRREENYVTTEVEDNGPGMDEQTRKRAFEPFFTTKPKGIGTGLGLSVSYFIITQNHGGTFTVDSIHGKGTKFIFQLPTNR</sequence>
<dbReference type="SMART" id="SM01049">
    <property type="entry name" value="Cache_2"/>
    <property type="match status" value="1"/>
</dbReference>
<dbReference type="OrthoDB" id="5341439at2"/>
<dbReference type="Pfam" id="PF00672">
    <property type="entry name" value="HAMP"/>
    <property type="match status" value="1"/>
</dbReference>
<dbReference type="InterPro" id="IPR004010">
    <property type="entry name" value="Double_Cache_2"/>
</dbReference>
<dbReference type="InterPro" id="IPR033480">
    <property type="entry name" value="sCache_2"/>
</dbReference>
<evidence type="ECO:0000259" key="16">
    <source>
        <dbReference type="PROSITE" id="PS50109"/>
    </source>
</evidence>
<keyword evidence="13 15" id="KW-0472">Membrane</keyword>
<evidence type="ECO:0000256" key="8">
    <source>
        <dbReference type="ARBA" id="ARBA00022741"/>
    </source>
</evidence>
<evidence type="ECO:0000313" key="19">
    <source>
        <dbReference type="EMBL" id="SMF33347.1"/>
    </source>
</evidence>
<evidence type="ECO:0000259" key="18">
    <source>
        <dbReference type="PROSITE" id="PS50885"/>
    </source>
</evidence>
<evidence type="ECO:0000256" key="4">
    <source>
        <dbReference type="ARBA" id="ARBA00022475"/>
    </source>
</evidence>
<keyword evidence="10" id="KW-0067">ATP-binding</keyword>
<feature type="domain" description="PAS" evidence="17">
    <location>
        <begin position="464"/>
        <end position="533"/>
    </location>
</feature>
<dbReference type="GO" id="GO:0005886">
    <property type="term" value="C:plasma membrane"/>
    <property type="evidence" value="ECO:0007669"/>
    <property type="project" value="UniProtKB-SubCell"/>
</dbReference>
<dbReference type="GO" id="GO:0005524">
    <property type="term" value="F:ATP binding"/>
    <property type="evidence" value="ECO:0007669"/>
    <property type="project" value="UniProtKB-KW"/>
</dbReference>
<keyword evidence="11 15" id="KW-1133">Transmembrane helix</keyword>
<keyword evidence="8" id="KW-0547">Nucleotide-binding</keyword>
<feature type="domain" description="Histidine kinase" evidence="16">
    <location>
        <begin position="599"/>
        <end position="845"/>
    </location>
</feature>
<keyword evidence="20" id="KW-1185">Reference proteome</keyword>
<dbReference type="Gene3D" id="1.10.287.130">
    <property type="match status" value="1"/>
</dbReference>
<feature type="transmembrane region" description="Helical" evidence="15">
    <location>
        <begin position="351"/>
        <end position="369"/>
    </location>
</feature>
<keyword evidence="9" id="KW-0418">Kinase</keyword>
<keyword evidence="7 15" id="KW-0812">Transmembrane</keyword>
<dbReference type="SMART" id="SM00387">
    <property type="entry name" value="HATPase_c"/>
    <property type="match status" value="1"/>
</dbReference>
<dbReference type="PRINTS" id="PR00344">
    <property type="entry name" value="BCTRLSENSOR"/>
</dbReference>
<keyword evidence="14" id="KW-0175">Coiled coil</keyword>
<feature type="coiled-coil region" evidence="14">
    <location>
        <begin position="447"/>
        <end position="474"/>
    </location>
</feature>
<dbReference type="AlphaFoldDB" id="A0A1X7EG11"/>
<evidence type="ECO:0000256" key="12">
    <source>
        <dbReference type="ARBA" id="ARBA00023012"/>
    </source>
</evidence>
<name>A0A1X7EG11_9BACT</name>
<evidence type="ECO:0000256" key="13">
    <source>
        <dbReference type="ARBA" id="ARBA00023136"/>
    </source>
</evidence>
<dbReference type="SUPFAM" id="SSF55874">
    <property type="entry name" value="ATPase domain of HSP90 chaperone/DNA topoisomerase II/histidine kinase"/>
    <property type="match status" value="1"/>
</dbReference>
<evidence type="ECO:0000259" key="17">
    <source>
        <dbReference type="PROSITE" id="PS50112"/>
    </source>
</evidence>
<dbReference type="InterPro" id="IPR035965">
    <property type="entry name" value="PAS-like_dom_sf"/>
</dbReference>
<dbReference type="PROSITE" id="PS50109">
    <property type="entry name" value="HIS_KIN"/>
    <property type="match status" value="1"/>
</dbReference>
<accession>A0A1X7EG11</accession>
<dbReference type="InterPro" id="IPR000014">
    <property type="entry name" value="PAS"/>
</dbReference>
<proteinExistence type="predicted"/>
<evidence type="ECO:0000256" key="7">
    <source>
        <dbReference type="ARBA" id="ARBA00022692"/>
    </source>
</evidence>
<dbReference type="SMART" id="SM00091">
    <property type="entry name" value="PAS"/>
    <property type="match status" value="1"/>
</dbReference>
<dbReference type="InterPro" id="IPR003661">
    <property type="entry name" value="HisK_dim/P_dom"/>
</dbReference>
<dbReference type="InterPro" id="IPR005467">
    <property type="entry name" value="His_kinase_dom"/>
</dbReference>
<dbReference type="InterPro" id="IPR036890">
    <property type="entry name" value="HATPase_C_sf"/>
</dbReference>
<dbReference type="Proteomes" id="UP000192906">
    <property type="component" value="Unassembled WGS sequence"/>
</dbReference>
<dbReference type="EC" id="2.7.13.3" evidence="3"/>
<keyword evidence="12" id="KW-0902">Two-component regulatory system</keyword>
<dbReference type="SUPFAM" id="SSF55785">
    <property type="entry name" value="PYP-like sensor domain (PAS domain)"/>
    <property type="match status" value="1"/>
</dbReference>
<evidence type="ECO:0000313" key="20">
    <source>
        <dbReference type="Proteomes" id="UP000192906"/>
    </source>
</evidence>
<evidence type="ECO:0000256" key="9">
    <source>
        <dbReference type="ARBA" id="ARBA00022777"/>
    </source>
</evidence>
<evidence type="ECO:0000256" key="3">
    <source>
        <dbReference type="ARBA" id="ARBA00012438"/>
    </source>
</evidence>
<dbReference type="Pfam" id="PF08269">
    <property type="entry name" value="dCache_2"/>
    <property type="match status" value="1"/>
</dbReference>
<dbReference type="InterPro" id="IPR036097">
    <property type="entry name" value="HisK_dim/P_sf"/>
</dbReference>
<dbReference type="Gene3D" id="3.30.450.20">
    <property type="entry name" value="PAS domain"/>
    <property type="match status" value="3"/>
</dbReference>
<dbReference type="SMART" id="SM00388">
    <property type="entry name" value="HisKA"/>
    <property type="match status" value="1"/>
</dbReference>
<keyword evidence="4" id="KW-1003">Cell membrane</keyword>
<dbReference type="InterPro" id="IPR003594">
    <property type="entry name" value="HATPase_dom"/>
</dbReference>
<dbReference type="InterPro" id="IPR003660">
    <property type="entry name" value="HAMP_dom"/>
</dbReference>
<dbReference type="SUPFAM" id="SSF47384">
    <property type="entry name" value="Homodimeric domain of signal transducing histidine kinase"/>
    <property type="match status" value="1"/>
</dbReference>
<dbReference type="PANTHER" id="PTHR43065">
    <property type="entry name" value="SENSOR HISTIDINE KINASE"/>
    <property type="match status" value="1"/>
</dbReference>
<dbReference type="PROSITE" id="PS50885">
    <property type="entry name" value="HAMP"/>
    <property type="match status" value="1"/>
</dbReference>
<protein>
    <recommendedName>
        <fullName evidence="3">histidine kinase</fullName>
        <ecNumber evidence="3">2.7.13.3</ecNumber>
    </recommendedName>
</protein>
<evidence type="ECO:0000256" key="6">
    <source>
        <dbReference type="ARBA" id="ARBA00022679"/>
    </source>
</evidence>
<dbReference type="Pfam" id="PF02518">
    <property type="entry name" value="HATPase_c"/>
    <property type="match status" value="1"/>
</dbReference>
<comment type="subcellular location">
    <subcellularLocation>
        <location evidence="2">Cell membrane</location>
        <topology evidence="2">Multi-pass membrane protein</topology>
    </subcellularLocation>
</comment>
<dbReference type="PANTHER" id="PTHR43065:SF42">
    <property type="entry name" value="TWO-COMPONENT SENSOR PPRA"/>
    <property type="match status" value="1"/>
</dbReference>
<evidence type="ECO:0000256" key="2">
    <source>
        <dbReference type="ARBA" id="ARBA00004651"/>
    </source>
</evidence>
<dbReference type="CDD" id="cd00130">
    <property type="entry name" value="PAS"/>
    <property type="match status" value="1"/>
</dbReference>
<keyword evidence="6" id="KW-0808">Transferase</keyword>
<evidence type="ECO:0000256" key="5">
    <source>
        <dbReference type="ARBA" id="ARBA00022553"/>
    </source>
</evidence>
<dbReference type="InterPro" id="IPR013767">
    <property type="entry name" value="PAS_fold"/>
</dbReference>
<dbReference type="Gene3D" id="3.30.565.10">
    <property type="entry name" value="Histidine kinase-like ATPase, C-terminal domain"/>
    <property type="match status" value="1"/>
</dbReference>
<dbReference type="PROSITE" id="PS50112">
    <property type="entry name" value="PAS"/>
    <property type="match status" value="1"/>
</dbReference>
<gene>
    <name evidence="19" type="ORF">SAMN06295933_2895</name>
</gene>